<reference evidence="1" key="1">
    <citation type="journal article" date="2015" name="Nature">
        <title>Complex archaea that bridge the gap between prokaryotes and eukaryotes.</title>
        <authorList>
            <person name="Spang A."/>
            <person name="Saw J.H."/>
            <person name="Jorgensen S.L."/>
            <person name="Zaremba-Niedzwiedzka K."/>
            <person name="Martijn J."/>
            <person name="Lind A.E."/>
            <person name="van Eijk R."/>
            <person name="Schleper C."/>
            <person name="Guy L."/>
            <person name="Ettema T.J."/>
        </authorList>
    </citation>
    <scope>NUCLEOTIDE SEQUENCE</scope>
</reference>
<proteinExistence type="predicted"/>
<dbReference type="EMBL" id="LAZR01017412">
    <property type="protein sequence ID" value="KKM00529.1"/>
    <property type="molecule type" value="Genomic_DNA"/>
</dbReference>
<name>A0A0F9GP07_9ZZZZ</name>
<protein>
    <submittedName>
        <fullName evidence="1">Uncharacterized protein</fullName>
    </submittedName>
</protein>
<comment type="caution">
    <text evidence="1">The sequence shown here is derived from an EMBL/GenBank/DDBJ whole genome shotgun (WGS) entry which is preliminary data.</text>
</comment>
<organism evidence="1">
    <name type="scientific">marine sediment metagenome</name>
    <dbReference type="NCBI Taxonomy" id="412755"/>
    <lineage>
        <taxon>unclassified sequences</taxon>
        <taxon>metagenomes</taxon>
        <taxon>ecological metagenomes</taxon>
    </lineage>
</organism>
<gene>
    <name evidence="1" type="ORF">LCGC14_1803480</name>
</gene>
<dbReference type="AlphaFoldDB" id="A0A0F9GP07"/>
<evidence type="ECO:0000313" key="1">
    <source>
        <dbReference type="EMBL" id="KKM00529.1"/>
    </source>
</evidence>
<sequence>MKMKKKSKFKWKLVNSKGRIISKHYTKKNAQQAQLRSGKAKVYVRKC</sequence>
<accession>A0A0F9GP07</accession>